<feature type="compositionally biased region" description="Polar residues" evidence="1">
    <location>
        <begin position="336"/>
        <end position="347"/>
    </location>
</feature>
<proteinExistence type="predicted"/>
<reference evidence="2" key="2">
    <citation type="submission" date="2023-05" db="EMBL/GenBank/DDBJ databases">
        <authorList>
            <person name="Schelkunov M.I."/>
        </authorList>
    </citation>
    <scope>NUCLEOTIDE SEQUENCE</scope>
    <source>
        <strain evidence="2">Hsosn_3</strain>
        <tissue evidence="2">Leaf</tissue>
    </source>
</reference>
<reference evidence="2" key="1">
    <citation type="submission" date="2023-02" db="EMBL/GenBank/DDBJ databases">
        <title>Genome of toxic invasive species Heracleum sosnowskyi carries increased number of genes despite the absence of recent whole-genome duplications.</title>
        <authorList>
            <person name="Schelkunov M."/>
            <person name="Shtratnikova V."/>
            <person name="Makarenko M."/>
            <person name="Klepikova A."/>
            <person name="Omelchenko D."/>
            <person name="Novikova G."/>
            <person name="Obukhova E."/>
            <person name="Bogdanov V."/>
            <person name="Penin A."/>
            <person name="Logacheva M."/>
        </authorList>
    </citation>
    <scope>NUCLEOTIDE SEQUENCE</scope>
    <source>
        <strain evidence="2">Hsosn_3</strain>
        <tissue evidence="2">Leaf</tissue>
    </source>
</reference>
<keyword evidence="3" id="KW-1185">Reference proteome</keyword>
<evidence type="ECO:0000256" key="1">
    <source>
        <dbReference type="SAM" id="MobiDB-lite"/>
    </source>
</evidence>
<feature type="region of interest" description="Disordered" evidence="1">
    <location>
        <begin position="281"/>
        <end position="389"/>
    </location>
</feature>
<gene>
    <name evidence="2" type="ORF">POM88_004111</name>
</gene>
<sequence length="624" mass="68115">MAPKQSISQTNFAGIYSPSDASEGFKGLVYFMNKSYLGYAITSTPVLDLDMIENFWETAVAQEDGDISSIQFKIKEHGYSLTVQGINAALGIVLEPGKDYAELASDETLKKLFLKIGYSGPILEEGTTKWYPSGEMDRKYLRREWSMVFDSMVKVFSTKTTGWNGIPTYIKKLTHSLVHGYKVDVGNLLMAHLKAAIGKKVNIYPRFLMLCINSLCDFDENAPRLEVCPVLKRNTHTTLTSQNLNAHIPLCFTKHMVDQVTDLDFPLPSGFDTFIIETEAGLDPNSANPHSTPYTQPRLSRLPKVQRLALQETRKRPLETGGSGSVESQKGVPAPSATNKEGSQTEPTVVPPEHKKKRAKRTKTTVSHPAVSQKTVEESREINSSLDVPSQQGTYIEICMSPKAPCKESAQPHGPTHEEPPLAETHMESGHSEDFTSPFDASQVPSVEQSSFSSPLSPSSFPTHSFVSALQPREGDSPNPSGFDHPSPIMDEPPFSGPQEPISQSEMDTTPSNTEKEQGTTLLESETASTLFNLQGASYLREDAVTTQVAVKDTMDVAVTGDSAIKDSVEVTVTTKPAVQVAVEPTVNIPTDSNIHGKAHVISSQPDLDAVTVEDVSDDDVPLS</sequence>
<dbReference type="Proteomes" id="UP001237642">
    <property type="component" value="Unassembled WGS sequence"/>
</dbReference>
<feature type="compositionally biased region" description="Polar residues" evidence="1">
    <location>
        <begin position="285"/>
        <end position="298"/>
    </location>
</feature>
<dbReference type="AlphaFoldDB" id="A0AAD8NDQ5"/>
<evidence type="ECO:0000313" key="3">
    <source>
        <dbReference type="Proteomes" id="UP001237642"/>
    </source>
</evidence>
<comment type="caution">
    <text evidence="2">The sequence shown here is derived from an EMBL/GenBank/DDBJ whole genome shotgun (WGS) entry which is preliminary data.</text>
</comment>
<feature type="compositionally biased region" description="Basic residues" evidence="1">
    <location>
        <begin position="354"/>
        <end position="363"/>
    </location>
</feature>
<dbReference type="EMBL" id="JAUIZM010000001">
    <property type="protein sequence ID" value="KAK1404506.1"/>
    <property type="molecule type" value="Genomic_DNA"/>
</dbReference>
<accession>A0AAD8NDQ5</accession>
<feature type="compositionally biased region" description="Polar residues" evidence="1">
    <location>
        <begin position="501"/>
        <end position="513"/>
    </location>
</feature>
<feature type="region of interest" description="Disordered" evidence="1">
    <location>
        <begin position="403"/>
        <end position="521"/>
    </location>
</feature>
<feature type="compositionally biased region" description="Basic and acidic residues" evidence="1">
    <location>
        <begin position="415"/>
        <end position="434"/>
    </location>
</feature>
<protein>
    <submittedName>
        <fullName evidence="2">Uncharacterized protein</fullName>
    </submittedName>
</protein>
<name>A0AAD8NDQ5_9APIA</name>
<evidence type="ECO:0000313" key="2">
    <source>
        <dbReference type="EMBL" id="KAK1404506.1"/>
    </source>
</evidence>
<organism evidence="2 3">
    <name type="scientific">Heracleum sosnowskyi</name>
    <dbReference type="NCBI Taxonomy" id="360622"/>
    <lineage>
        <taxon>Eukaryota</taxon>
        <taxon>Viridiplantae</taxon>
        <taxon>Streptophyta</taxon>
        <taxon>Embryophyta</taxon>
        <taxon>Tracheophyta</taxon>
        <taxon>Spermatophyta</taxon>
        <taxon>Magnoliopsida</taxon>
        <taxon>eudicotyledons</taxon>
        <taxon>Gunneridae</taxon>
        <taxon>Pentapetalae</taxon>
        <taxon>asterids</taxon>
        <taxon>campanulids</taxon>
        <taxon>Apiales</taxon>
        <taxon>Apiaceae</taxon>
        <taxon>Apioideae</taxon>
        <taxon>apioid superclade</taxon>
        <taxon>Tordylieae</taxon>
        <taxon>Tordyliinae</taxon>
        <taxon>Heracleum</taxon>
    </lineage>
</organism>
<feature type="compositionally biased region" description="Low complexity" evidence="1">
    <location>
        <begin position="442"/>
        <end position="462"/>
    </location>
</feature>